<feature type="chain" id="PRO_5019849603" evidence="1">
    <location>
        <begin position="17"/>
        <end position="83"/>
    </location>
</feature>
<protein>
    <submittedName>
        <fullName evidence="2">Uncharacterized protein</fullName>
    </submittedName>
</protein>
<reference evidence="2 3" key="1">
    <citation type="submission" date="2018-04" db="EMBL/GenBank/DDBJ databases">
        <authorList>
            <person name="Vogel A."/>
        </authorList>
    </citation>
    <scope>NUCLEOTIDE SEQUENCE [LARGE SCALE GENOMIC DNA]</scope>
</reference>
<name>A0A484KCA0_9ASTE</name>
<evidence type="ECO:0000256" key="1">
    <source>
        <dbReference type="SAM" id="SignalP"/>
    </source>
</evidence>
<evidence type="ECO:0000313" key="3">
    <source>
        <dbReference type="Proteomes" id="UP000595140"/>
    </source>
</evidence>
<feature type="signal peptide" evidence="1">
    <location>
        <begin position="1"/>
        <end position="16"/>
    </location>
</feature>
<gene>
    <name evidence="2" type="ORF">CCAM_LOCUS2643</name>
</gene>
<accession>A0A484KCA0</accession>
<proteinExistence type="predicted"/>
<keyword evidence="3" id="KW-1185">Reference proteome</keyword>
<dbReference type="Proteomes" id="UP000595140">
    <property type="component" value="Unassembled WGS sequence"/>
</dbReference>
<keyword evidence="1" id="KW-0732">Signal</keyword>
<evidence type="ECO:0000313" key="2">
    <source>
        <dbReference type="EMBL" id="VFQ60867.1"/>
    </source>
</evidence>
<dbReference type="EMBL" id="OOIL02000126">
    <property type="protein sequence ID" value="VFQ60867.1"/>
    <property type="molecule type" value="Genomic_DNA"/>
</dbReference>
<dbReference type="OrthoDB" id="10250105at2759"/>
<sequence>MLIMVVLLYFNVRAGFQPLEELYYKTWLHSGQRVIIQEIIEKQNEFIENVLTIQGLSPTGYLFATSPQLMMVKHGNFIQMETA</sequence>
<organism evidence="2 3">
    <name type="scientific">Cuscuta campestris</name>
    <dbReference type="NCBI Taxonomy" id="132261"/>
    <lineage>
        <taxon>Eukaryota</taxon>
        <taxon>Viridiplantae</taxon>
        <taxon>Streptophyta</taxon>
        <taxon>Embryophyta</taxon>
        <taxon>Tracheophyta</taxon>
        <taxon>Spermatophyta</taxon>
        <taxon>Magnoliopsida</taxon>
        <taxon>eudicotyledons</taxon>
        <taxon>Gunneridae</taxon>
        <taxon>Pentapetalae</taxon>
        <taxon>asterids</taxon>
        <taxon>lamiids</taxon>
        <taxon>Solanales</taxon>
        <taxon>Convolvulaceae</taxon>
        <taxon>Cuscuteae</taxon>
        <taxon>Cuscuta</taxon>
        <taxon>Cuscuta subgen. Grammica</taxon>
        <taxon>Cuscuta sect. Cleistogrammica</taxon>
    </lineage>
</organism>
<dbReference type="AlphaFoldDB" id="A0A484KCA0"/>